<dbReference type="Proteomes" id="UP001155144">
    <property type="component" value="Unassembled WGS sequence"/>
</dbReference>
<dbReference type="InterPro" id="IPR027417">
    <property type="entry name" value="P-loop_NTPase"/>
</dbReference>
<evidence type="ECO:0000256" key="4">
    <source>
        <dbReference type="ARBA" id="ARBA00022741"/>
    </source>
</evidence>
<evidence type="ECO:0000313" key="14">
    <source>
        <dbReference type="EMBL" id="MCS4121446.1"/>
    </source>
</evidence>
<evidence type="ECO:0000256" key="9">
    <source>
        <dbReference type="PIRNR" id="PIRNR003128"/>
    </source>
</evidence>
<protein>
    <recommendedName>
        <fullName evidence="3 9">DNA repair protein RecN</fullName>
    </recommendedName>
    <alternativeName>
        <fullName evidence="8 9">Recombination protein N</fullName>
    </alternativeName>
</protein>
<dbReference type="EMBL" id="JANUAE010000016">
    <property type="protein sequence ID" value="MCS3711673.1"/>
    <property type="molecule type" value="Genomic_DNA"/>
</dbReference>
<dbReference type="PIRSF" id="PIRSF003128">
    <property type="entry name" value="RecN"/>
    <property type="match status" value="1"/>
</dbReference>
<evidence type="ECO:0000256" key="8">
    <source>
        <dbReference type="ARBA" id="ARBA00033408"/>
    </source>
</evidence>
<evidence type="ECO:0000313" key="15">
    <source>
        <dbReference type="Proteomes" id="UP001155057"/>
    </source>
</evidence>
<organism evidence="12 15">
    <name type="scientific">Salinibacter ruber</name>
    <dbReference type="NCBI Taxonomy" id="146919"/>
    <lineage>
        <taxon>Bacteria</taxon>
        <taxon>Pseudomonadati</taxon>
        <taxon>Rhodothermota</taxon>
        <taxon>Rhodothermia</taxon>
        <taxon>Rhodothermales</taxon>
        <taxon>Salinibacteraceae</taxon>
        <taxon>Salinibacter</taxon>
    </lineage>
</organism>
<sequence>MLQSLSVQDYALIKELEMEFESGLNIITGATGAGKSILIGALRMILGERANTDVVREGTSKAVVEGIFDDADTERIRAVLRENEIPTDPLPRVILRRRITERGSRGFVNDTPATLDVMRAVAGELIDLHGQHEHQSLLHTETHLRLLDSFGGLSGLVESYRDQRSRVAELVEEREALAARERELRQQKELYEFQIEEIDAVDPQPGEEDELRAEQRVLENAEHLYASTKELYERLFESENALHDQLVISRNDLQDLARIDDAFEEHVDEIESARIIVSELANFLQDYNAHVEFDPERLQDIRERTTEIEKLKRKYGGSLEAVLEHRREIGEKYELAQDFEGNLERLDAQIDEAKADLTDVAQRLSQKRREVATRIEDAILEELGTLGMPNSQFEVRFTRQEDPDGWIQPDDADAHYRAFQKGMDQVEFFISTNVGVSPMPLAEVASGGEISRIMLALKTILAKSERLPILVFDEIDVGISGNMARRVGESMHDLARYHQIITITHLPQIAALGDCHFKVEKIVEDGTTKTTIHRLDEDEQATQVASLISGEDITDAALASARELMAAGERDE</sequence>
<dbReference type="InterPro" id="IPR003395">
    <property type="entry name" value="RecF/RecN/SMC_N"/>
</dbReference>
<keyword evidence="10" id="KW-0175">Coiled coil</keyword>
<keyword evidence="4" id="KW-0547">Nucleotide-binding</keyword>
<dbReference type="EMBL" id="JANUBL010000003">
    <property type="protein sequence ID" value="MCS4121446.1"/>
    <property type="molecule type" value="Genomic_DNA"/>
</dbReference>
<dbReference type="GO" id="GO:0009432">
    <property type="term" value="P:SOS response"/>
    <property type="evidence" value="ECO:0007669"/>
    <property type="project" value="TreeGrafter"/>
</dbReference>
<keyword evidence="5 9" id="KW-0227">DNA damage</keyword>
<proteinExistence type="inferred from homology"/>
<evidence type="ECO:0000256" key="2">
    <source>
        <dbReference type="ARBA" id="ARBA00009441"/>
    </source>
</evidence>
<dbReference type="Proteomes" id="UP001155034">
    <property type="component" value="Unassembled WGS sequence"/>
</dbReference>
<evidence type="ECO:0000256" key="7">
    <source>
        <dbReference type="ARBA" id="ARBA00023204"/>
    </source>
</evidence>
<evidence type="ECO:0000313" key="12">
    <source>
        <dbReference type="EMBL" id="MCS3711673.1"/>
    </source>
</evidence>
<dbReference type="Gene3D" id="3.40.50.300">
    <property type="entry name" value="P-loop containing nucleotide triphosphate hydrolases"/>
    <property type="match status" value="2"/>
</dbReference>
<dbReference type="RefSeq" id="WP_011403565.1">
    <property type="nucleotide sequence ID" value="NZ_CALTRY010000016.1"/>
</dbReference>
<evidence type="ECO:0000256" key="6">
    <source>
        <dbReference type="ARBA" id="ARBA00022840"/>
    </source>
</evidence>
<feature type="coiled-coil region" evidence="10">
    <location>
        <begin position="160"/>
        <end position="197"/>
    </location>
</feature>
<evidence type="ECO:0000259" key="11">
    <source>
        <dbReference type="Pfam" id="PF02463"/>
    </source>
</evidence>
<comment type="caution">
    <text evidence="12">The sequence shown here is derived from an EMBL/GenBank/DDBJ whole genome shotgun (WGS) entry which is preliminary data.</text>
</comment>
<feature type="domain" description="RecF/RecN/SMC N-terminal" evidence="11">
    <location>
        <begin position="2"/>
        <end position="520"/>
    </location>
</feature>
<dbReference type="Proteomes" id="UP001155057">
    <property type="component" value="Unassembled WGS sequence"/>
</dbReference>
<evidence type="ECO:0000256" key="3">
    <source>
        <dbReference type="ARBA" id="ARBA00021315"/>
    </source>
</evidence>
<dbReference type="InterPro" id="IPR004604">
    <property type="entry name" value="DNA_recomb/repair_RecN"/>
</dbReference>
<dbReference type="GeneID" id="83727723"/>
<dbReference type="EMBL" id="JANTYZ010000003">
    <property type="protein sequence ID" value="MCS3864889.1"/>
    <property type="molecule type" value="Genomic_DNA"/>
</dbReference>
<dbReference type="SUPFAM" id="SSF52540">
    <property type="entry name" value="P-loop containing nucleoside triphosphate hydrolases"/>
    <property type="match status" value="2"/>
</dbReference>
<dbReference type="FunFam" id="3.40.50.300:FF:000356">
    <property type="entry name" value="DNA repair protein RecN"/>
    <property type="match status" value="1"/>
</dbReference>
<feature type="coiled-coil region" evidence="10">
    <location>
        <begin position="336"/>
        <end position="381"/>
    </location>
</feature>
<evidence type="ECO:0000256" key="10">
    <source>
        <dbReference type="SAM" id="Coils"/>
    </source>
</evidence>
<gene>
    <name evidence="14" type="ORF">GGP45_001799</name>
    <name evidence="12" type="ORF">GGP61_003306</name>
    <name evidence="13" type="ORF">GGP82_001438</name>
</gene>
<dbReference type="PANTHER" id="PTHR11059:SF0">
    <property type="entry name" value="DNA REPAIR PROTEIN RECN"/>
    <property type="match status" value="1"/>
</dbReference>
<evidence type="ECO:0000313" key="13">
    <source>
        <dbReference type="EMBL" id="MCS3864889.1"/>
    </source>
</evidence>
<dbReference type="FunFam" id="3.40.50.300:FF:000319">
    <property type="entry name" value="DNA repair protein RecN"/>
    <property type="match status" value="1"/>
</dbReference>
<evidence type="ECO:0000256" key="1">
    <source>
        <dbReference type="ARBA" id="ARBA00003618"/>
    </source>
</evidence>
<dbReference type="AlphaFoldDB" id="A0A840D894"/>
<dbReference type="GO" id="GO:0043590">
    <property type="term" value="C:bacterial nucleoid"/>
    <property type="evidence" value="ECO:0007669"/>
    <property type="project" value="TreeGrafter"/>
</dbReference>
<comment type="similarity">
    <text evidence="2 9">Belongs to the RecN family.</text>
</comment>
<keyword evidence="7 9" id="KW-0234">DNA repair</keyword>
<dbReference type="PANTHER" id="PTHR11059">
    <property type="entry name" value="DNA REPAIR PROTEIN RECN"/>
    <property type="match status" value="1"/>
</dbReference>
<keyword evidence="6" id="KW-0067">ATP-binding</keyword>
<dbReference type="CDD" id="cd03241">
    <property type="entry name" value="ABC_RecN"/>
    <property type="match status" value="2"/>
</dbReference>
<comment type="function">
    <text evidence="1 9">May be involved in recombinational repair of damaged DNA.</text>
</comment>
<dbReference type="GO" id="GO:0005524">
    <property type="term" value="F:ATP binding"/>
    <property type="evidence" value="ECO:0007669"/>
    <property type="project" value="UniProtKB-KW"/>
</dbReference>
<dbReference type="Pfam" id="PF02463">
    <property type="entry name" value="SMC_N"/>
    <property type="match status" value="1"/>
</dbReference>
<accession>A0A840D894</accession>
<evidence type="ECO:0000256" key="5">
    <source>
        <dbReference type="ARBA" id="ARBA00022763"/>
    </source>
</evidence>
<name>A0A840D894_9BACT</name>
<reference evidence="12" key="1">
    <citation type="submission" date="2022-08" db="EMBL/GenBank/DDBJ databases">
        <title>Genomic Encyclopedia of Type Strains, Phase V (KMG-V): Genome sequencing to study the core and pangenomes of soil and plant-associated prokaryotes.</title>
        <authorList>
            <person name="Whitman W."/>
        </authorList>
    </citation>
    <scope>NUCLEOTIDE SEQUENCE</scope>
    <source>
        <strain evidence="13">SP2016B</strain>
        <strain evidence="14">SP3026</strain>
        <strain evidence="12">SP3049</strain>
    </source>
</reference>
<dbReference type="NCBIfam" id="TIGR00634">
    <property type="entry name" value="recN"/>
    <property type="match status" value="1"/>
</dbReference>
<dbReference type="GO" id="GO:0006281">
    <property type="term" value="P:DNA repair"/>
    <property type="evidence" value="ECO:0007669"/>
    <property type="project" value="UniProtKB-KW"/>
</dbReference>
<dbReference type="GO" id="GO:0006310">
    <property type="term" value="P:DNA recombination"/>
    <property type="evidence" value="ECO:0007669"/>
    <property type="project" value="InterPro"/>
</dbReference>